<name>A0A9Q0S8D9_9DIPT</name>
<dbReference type="Proteomes" id="UP001151699">
    <property type="component" value="Chromosome A"/>
</dbReference>
<dbReference type="AlphaFoldDB" id="A0A9Q0S8D9"/>
<keyword evidence="1" id="KW-0812">Transmembrane</keyword>
<dbReference type="EMBL" id="WJQU01000001">
    <property type="protein sequence ID" value="KAJ6649239.1"/>
    <property type="molecule type" value="Genomic_DNA"/>
</dbReference>
<comment type="caution">
    <text evidence="2">The sequence shown here is derived from an EMBL/GenBank/DDBJ whole genome shotgun (WGS) entry which is preliminary data.</text>
</comment>
<dbReference type="OrthoDB" id="6340939at2759"/>
<evidence type="ECO:0000313" key="2">
    <source>
        <dbReference type="EMBL" id="KAJ6649239.1"/>
    </source>
</evidence>
<evidence type="ECO:0000313" key="3">
    <source>
        <dbReference type="Proteomes" id="UP001151699"/>
    </source>
</evidence>
<keyword evidence="1" id="KW-1133">Transmembrane helix</keyword>
<keyword evidence="3" id="KW-1185">Reference proteome</keyword>
<feature type="transmembrane region" description="Helical" evidence="1">
    <location>
        <begin position="7"/>
        <end position="27"/>
    </location>
</feature>
<proteinExistence type="predicted"/>
<protein>
    <submittedName>
        <fullName evidence="2">Uncharacterized protein</fullName>
    </submittedName>
</protein>
<keyword evidence="1" id="KW-0472">Membrane</keyword>
<sequence length="161" mass="18076">MVIKLPLRIILLAAMGLGSLWMLHIIAQDYNKIRQPVAKLARLLISKRDVAAVLDNDNKIEDFEINWTKVLKLDPFKCALALICQVMAGAEEDNLEATNIRALIQYSIGKGAPEEIVNAYHIGLKNPKLFSKCYQKYPFCPYSAKVMLKLLEVHSAVFSSS</sequence>
<reference evidence="2" key="1">
    <citation type="submission" date="2022-07" db="EMBL/GenBank/DDBJ databases">
        <authorList>
            <person name="Trinca V."/>
            <person name="Uliana J.V.C."/>
            <person name="Torres T.T."/>
            <person name="Ward R.J."/>
            <person name="Monesi N."/>
        </authorList>
    </citation>
    <scope>NUCLEOTIDE SEQUENCE</scope>
    <source>
        <strain evidence="2">HSMRA1968</strain>
        <tissue evidence="2">Whole embryos</tissue>
    </source>
</reference>
<accession>A0A9Q0S8D9</accession>
<evidence type="ECO:0000256" key="1">
    <source>
        <dbReference type="SAM" id="Phobius"/>
    </source>
</evidence>
<gene>
    <name evidence="2" type="ORF">Bhyg_04473</name>
</gene>
<organism evidence="2 3">
    <name type="scientific">Pseudolycoriella hygida</name>
    <dbReference type="NCBI Taxonomy" id="35572"/>
    <lineage>
        <taxon>Eukaryota</taxon>
        <taxon>Metazoa</taxon>
        <taxon>Ecdysozoa</taxon>
        <taxon>Arthropoda</taxon>
        <taxon>Hexapoda</taxon>
        <taxon>Insecta</taxon>
        <taxon>Pterygota</taxon>
        <taxon>Neoptera</taxon>
        <taxon>Endopterygota</taxon>
        <taxon>Diptera</taxon>
        <taxon>Nematocera</taxon>
        <taxon>Sciaroidea</taxon>
        <taxon>Sciaridae</taxon>
        <taxon>Pseudolycoriella</taxon>
    </lineage>
</organism>